<dbReference type="STRING" id="1177982.SAMN04489711_11230"/>
<dbReference type="NCBIfam" id="TIGR01709">
    <property type="entry name" value="typeII_sec_gspL"/>
    <property type="match status" value="1"/>
</dbReference>
<dbReference type="AlphaFoldDB" id="A0A1I2FW57"/>
<keyword evidence="3" id="KW-0813">Transport</keyword>
<comment type="subcellular location">
    <subcellularLocation>
        <location evidence="1">Cell inner membrane</location>
        <topology evidence="1">Single-pass membrane protein</topology>
    </subcellularLocation>
</comment>
<feature type="domain" description="GspL cytoplasmic actin-ATPase-like" evidence="10">
    <location>
        <begin position="48"/>
        <end position="140"/>
    </location>
</feature>
<evidence type="ECO:0000313" key="13">
    <source>
        <dbReference type="Proteomes" id="UP000199119"/>
    </source>
</evidence>
<protein>
    <submittedName>
        <fullName evidence="12">General secretion pathway protein L</fullName>
    </submittedName>
</protein>
<evidence type="ECO:0000256" key="9">
    <source>
        <dbReference type="ARBA" id="ARBA00023136"/>
    </source>
</evidence>
<keyword evidence="8" id="KW-1133">Transmembrane helix</keyword>
<accession>A0A1I2FW57</accession>
<dbReference type="InterPro" id="IPR025691">
    <property type="entry name" value="GspL_pp_dom"/>
</dbReference>
<dbReference type="GO" id="GO:0005886">
    <property type="term" value="C:plasma membrane"/>
    <property type="evidence" value="ECO:0007669"/>
    <property type="project" value="UniProtKB-SubCell"/>
</dbReference>
<dbReference type="GO" id="GO:0009276">
    <property type="term" value="C:Gram-negative-bacterium-type cell wall"/>
    <property type="evidence" value="ECO:0007669"/>
    <property type="project" value="InterPro"/>
</dbReference>
<name>A0A1I2FW57_9BURK</name>
<dbReference type="InterPro" id="IPR043129">
    <property type="entry name" value="ATPase_NBD"/>
</dbReference>
<keyword evidence="4" id="KW-1003">Cell membrane</keyword>
<evidence type="ECO:0000256" key="2">
    <source>
        <dbReference type="ARBA" id="ARBA00005318"/>
    </source>
</evidence>
<dbReference type="InterPro" id="IPR024230">
    <property type="entry name" value="GspL_cyto_dom"/>
</dbReference>
<evidence type="ECO:0000256" key="4">
    <source>
        <dbReference type="ARBA" id="ARBA00022475"/>
    </source>
</evidence>
<evidence type="ECO:0000256" key="1">
    <source>
        <dbReference type="ARBA" id="ARBA00004377"/>
    </source>
</evidence>
<evidence type="ECO:0000259" key="10">
    <source>
        <dbReference type="Pfam" id="PF05134"/>
    </source>
</evidence>
<evidence type="ECO:0000256" key="6">
    <source>
        <dbReference type="ARBA" id="ARBA00022692"/>
    </source>
</evidence>
<sequence>MSTLILTLTPEMPGPSTEYGYTLTADGHTAQRNASASAALLPDPGRAGETVAVVPSRLLSWHRVTLPQGTGTQAPRLRAVLEGLLEERVLDDTVLLHFALEPGARAGEPAWVAVCDRAWLRATLQALEAAGRPVSRVVPEFAPGPTGSGAPEYFATGTPEDPQLVVTGHGADQAVVVLLLTPASLDWAGATTAQGAGDPDAAPPAPLRAEPAVATLAERLLGRPAEIHTASQRALAAARGSWDLAQFDLASSGRTRALRKAGSAAGLLARAPQWRAARWALGVVVVTQVVGLNVWAWQEKQALAAKEAGVRNALTQTFPQVKAVVDAPVQMERELAQLRQAAGSMSPSDLEPLMAAAGATLPEGQLPATLEYSTGELRLRGLDLPPEQIDALNQRLLARGYVANDTNNQLQIRMETAR</sequence>
<dbReference type="Proteomes" id="UP000199119">
    <property type="component" value="Unassembled WGS sequence"/>
</dbReference>
<evidence type="ECO:0000256" key="3">
    <source>
        <dbReference type="ARBA" id="ARBA00022448"/>
    </source>
</evidence>
<dbReference type="GO" id="GO:0015628">
    <property type="term" value="P:protein secretion by the type II secretion system"/>
    <property type="evidence" value="ECO:0007669"/>
    <property type="project" value="InterPro"/>
</dbReference>
<evidence type="ECO:0000256" key="5">
    <source>
        <dbReference type="ARBA" id="ARBA00022519"/>
    </source>
</evidence>
<dbReference type="RefSeq" id="WP_092940444.1">
    <property type="nucleotide sequence ID" value="NZ_FONX01000012.1"/>
</dbReference>
<keyword evidence="9" id="KW-0472">Membrane</keyword>
<dbReference type="EMBL" id="FONX01000012">
    <property type="protein sequence ID" value="SFF08910.1"/>
    <property type="molecule type" value="Genomic_DNA"/>
</dbReference>
<proteinExistence type="inferred from homology"/>
<dbReference type="SUPFAM" id="SSF53067">
    <property type="entry name" value="Actin-like ATPase domain"/>
    <property type="match status" value="1"/>
</dbReference>
<feature type="domain" description="GspL periplasmic" evidence="11">
    <location>
        <begin position="273"/>
        <end position="401"/>
    </location>
</feature>
<keyword evidence="7" id="KW-0653">Protein transport</keyword>
<gene>
    <name evidence="12" type="ORF">SAMN04489711_11230</name>
</gene>
<keyword evidence="5" id="KW-0997">Cell inner membrane</keyword>
<keyword evidence="6" id="KW-0812">Transmembrane</keyword>
<dbReference type="OrthoDB" id="8557903at2"/>
<keyword evidence="13" id="KW-1185">Reference proteome</keyword>
<dbReference type="GO" id="GO:0015627">
    <property type="term" value="C:type II protein secretion system complex"/>
    <property type="evidence" value="ECO:0007669"/>
    <property type="project" value="InterPro"/>
</dbReference>
<dbReference type="Pfam" id="PF05134">
    <property type="entry name" value="T2SSL"/>
    <property type="match status" value="1"/>
</dbReference>
<reference evidence="13" key="1">
    <citation type="submission" date="2016-10" db="EMBL/GenBank/DDBJ databases">
        <authorList>
            <person name="Varghese N."/>
            <person name="Submissions S."/>
        </authorList>
    </citation>
    <scope>NUCLEOTIDE SEQUENCE [LARGE SCALE GENOMIC DNA]</scope>
    <source>
        <strain evidence="13">DSM 27981</strain>
    </source>
</reference>
<dbReference type="InterPro" id="IPR007812">
    <property type="entry name" value="T2SS_protein-GspL"/>
</dbReference>
<organism evidence="12 13">
    <name type="scientific">Paracidovorax wautersii</name>
    <dbReference type="NCBI Taxonomy" id="1177982"/>
    <lineage>
        <taxon>Bacteria</taxon>
        <taxon>Pseudomonadati</taxon>
        <taxon>Pseudomonadota</taxon>
        <taxon>Betaproteobacteria</taxon>
        <taxon>Burkholderiales</taxon>
        <taxon>Comamonadaceae</taxon>
        <taxon>Paracidovorax</taxon>
    </lineage>
</organism>
<evidence type="ECO:0000256" key="7">
    <source>
        <dbReference type="ARBA" id="ARBA00022927"/>
    </source>
</evidence>
<dbReference type="Pfam" id="PF12693">
    <property type="entry name" value="GspL_C"/>
    <property type="match status" value="1"/>
</dbReference>
<evidence type="ECO:0000256" key="8">
    <source>
        <dbReference type="ARBA" id="ARBA00022989"/>
    </source>
</evidence>
<dbReference type="Gene3D" id="3.30.420.380">
    <property type="match status" value="1"/>
</dbReference>
<evidence type="ECO:0000259" key="11">
    <source>
        <dbReference type="Pfam" id="PF12693"/>
    </source>
</evidence>
<comment type="similarity">
    <text evidence="2">Belongs to the GSP L family.</text>
</comment>
<evidence type="ECO:0000313" key="12">
    <source>
        <dbReference type="EMBL" id="SFF08910.1"/>
    </source>
</evidence>